<sequence>MLTYFSVLHTKMGLMPTIGLTMSIMSATHFSISGPEGGMTRYADSLDNDILWIYIISKRVTWSSQIL</sequence>
<comment type="caution">
    <text evidence="1">The sequence shown here is derived from an EMBL/GenBank/DDBJ whole genome shotgun (WGS) entry which is preliminary data.</text>
</comment>
<evidence type="ECO:0008006" key="3">
    <source>
        <dbReference type="Google" id="ProtNLM"/>
    </source>
</evidence>
<dbReference type="EMBL" id="CAUEEQ010051923">
    <property type="protein sequence ID" value="CAJ0961215.1"/>
    <property type="molecule type" value="Genomic_DNA"/>
</dbReference>
<gene>
    <name evidence="1" type="ORF">RIMI_LOCUS17641370</name>
</gene>
<dbReference type="Proteomes" id="UP001176940">
    <property type="component" value="Unassembled WGS sequence"/>
</dbReference>
<reference evidence="1" key="1">
    <citation type="submission" date="2023-07" db="EMBL/GenBank/DDBJ databases">
        <authorList>
            <person name="Stuckert A."/>
        </authorList>
    </citation>
    <scope>NUCLEOTIDE SEQUENCE</scope>
</reference>
<accession>A0ABN9MBI0</accession>
<evidence type="ECO:0000313" key="1">
    <source>
        <dbReference type="EMBL" id="CAJ0961215.1"/>
    </source>
</evidence>
<name>A0ABN9MBI0_9NEOB</name>
<protein>
    <recommendedName>
        <fullName evidence="3">Cytochrome c oxidase subunit 1</fullName>
    </recommendedName>
</protein>
<organism evidence="1 2">
    <name type="scientific">Ranitomeya imitator</name>
    <name type="common">mimic poison frog</name>
    <dbReference type="NCBI Taxonomy" id="111125"/>
    <lineage>
        <taxon>Eukaryota</taxon>
        <taxon>Metazoa</taxon>
        <taxon>Chordata</taxon>
        <taxon>Craniata</taxon>
        <taxon>Vertebrata</taxon>
        <taxon>Euteleostomi</taxon>
        <taxon>Amphibia</taxon>
        <taxon>Batrachia</taxon>
        <taxon>Anura</taxon>
        <taxon>Neobatrachia</taxon>
        <taxon>Hyloidea</taxon>
        <taxon>Dendrobatidae</taxon>
        <taxon>Dendrobatinae</taxon>
        <taxon>Ranitomeya</taxon>
    </lineage>
</organism>
<proteinExistence type="predicted"/>
<keyword evidence="2" id="KW-1185">Reference proteome</keyword>
<evidence type="ECO:0000313" key="2">
    <source>
        <dbReference type="Proteomes" id="UP001176940"/>
    </source>
</evidence>